<dbReference type="SUPFAM" id="SSF54427">
    <property type="entry name" value="NTF2-like"/>
    <property type="match status" value="1"/>
</dbReference>
<organism evidence="3 4">
    <name type="scientific">Myotis brandtii</name>
    <name type="common">Brandt's bat</name>
    <dbReference type="NCBI Taxonomy" id="109478"/>
    <lineage>
        <taxon>Eukaryota</taxon>
        <taxon>Metazoa</taxon>
        <taxon>Chordata</taxon>
        <taxon>Craniata</taxon>
        <taxon>Vertebrata</taxon>
        <taxon>Euteleostomi</taxon>
        <taxon>Mammalia</taxon>
        <taxon>Eutheria</taxon>
        <taxon>Laurasiatheria</taxon>
        <taxon>Chiroptera</taxon>
        <taxon>Yangochiroptera</taxon>
        <taxon>Vespertilionidae</taxon>
        <taxon>Myotis</taxon>
    </lineage>
</organism>
<gene>
    <name evidence="3" type="ORF">D623_10005799</name>
</gene>
<dbReference type="Pfam" id="PF09162">
    <property type="entry name" value="Tap-RNA_bind"/>
    <property type="match status" value="1"/>
</dbReference>
<evidence type="ECO:0000313" key="3">
    <source>
        <dbReference type="EMBL" id="EPQ19374.1"/>
    </source>
</evidence>
<dbReference type="InterPro" id="IPR057125">
    <property type="entry name" value="NXF1/2/3/5-like_LRR"/>
</dbReference>
<protein>
    <submittedName>
        <fullName evidence="3">Nuclear RNA export factor 2</fullName>
    </submittedName>
</protein>
<reference evidence="3 4" key="1">
    <citation type="journal article" date="2013" name="Nat. Commun.">
        <title>Genome analysis reveals insights into physiology and longevity of the Brandt's bat Myotis brandtii.</title>
        <authorList>
            <person name="Seim I."/>
            <person name="Fang X."/>
            <person name="Xiong Z."/>
            <person name="Lobanov A.V."/>
            <person name="Huang Z."/>
            <person name="Ma S."/>
            <person name="Feng Y."/>
            <person name="Turanov A.A."/>
            <person name="Zhu Y."/>
            <person name="Lenz T.L."/>
            <person name="Gerashchenko M.V."/>
            <person name="Fan D."/>
            <person name="Hee Yim S."/>
            <person name="Yao X."/>
            <person name="Jordan D."/>
            <person name="Xiong Y."/>
            <person name="Ma Y."/>
            <person name="Lyapunov A.N."/>
            <person name="Chen G."/>
            <person name="Kulakova O.I."/>
            <person name="Sun Y."/>
            <person name="Lee S.G."/>
            <person name="Bronson R.T."/>
            <person name="Moskalev A.A."/>
            <person name="Sunyaev S.R."/>
            <person name="Zhang G."/>
            <person name="Krogh A."/>
            <person name="Wang J."/>
            <person name="Gladyshev V.N."/>
        </authorList>
    </citation>
    <scope>NUCLEOTIDE SEQUENCE [LARGE SCALE GENOMIC DNA]</scope>
</reference>
<evidence type="ECO:0000313" key="4">
    <source>
        <dbReference type="Proteomes" id="UP000052978"/>
    </source>
</evidence>
<dbReference type="InterPro" id="IPR030217">
    <property type="entry name" value="NXF_fam"/>
</dbReference>
<feature type="domain" description="Nuclear RNA export factor Tap RNA-binding" evidence="1">
    <location>
        <begin position="21"/>
        <end position="95"/>
    </location>
</feature>
<dbReference type="SUPFAM" id="SSF52058">
    <property type="entry name" value="L domain-like"/>
    <property type="match status" value="1"/>
</dbReference>
<dbReference type="PANTHER" id="PTHR10662">
    <property type="entry name" value="NUCLEAR RNA EXPORT FACTOR"/>
    <property type="match status" value="1"/>
</dbReference>
<dbReference type="EMBL" id="KE164662">
    <property type="protein sequence ID" value="EPQ19374.1"/>
    <property type="molecule type" value="Genomic_DNA"/>
</dbReference>
<dbReference type="PANTHER" id="PTHR10662:SF15">
    <property type="entry name" value="NUCLEAR RNA EXPORT FACTOR 5"/>
    <property type="match status" value="1"/>
</dbReference>
<name>S7NNV8_MYOBR</name>
<evidence type="ECO:0000259" key="1">
    <source>
        <dbReference type="Pfam" id="PF09162"/>
    </source>
</evidence>
<dbReference type="GO" id="GO:0005634">
    <property type="term" value="C:nucleus"/>
    <property type="evidence" value="ECO:0007669"/>
    <property type="project" value="UniProtKB-SubCell"/>
</dbReference>
<evidence type="ECO:0000259" key="2">
    <source>
        <dbReference type="Pfam" id="PF24048"/>
    </source>
</evidence>
<dbReference type="InterPro" id="IPR032675">
    <property type="entry name" value="LRR_dom_sf"/>
</dbReference>
<dbReference type="Gene3D" id="3.30.70.330">
    <property type="match status" value="1"/>
</dbReference>
<dbReference type="Gene3D" id="3.80.10.10">
    <property type="entry name" value="Ribonuclease Inhibitor"/>
    <property type="match status" value="1"/>
</dbReference>
<dbReference type="InterPro" id="IPR015245">
    <property type="entry name" value="Tap_RNA-bd"/>
</dbReference>
<dbReference type="InterPro" id="IPR035979">
    <property type="entry name" value="RBD_domain_sf"/>
</dbReference>
<proteinExistence type="predicted"/>
<dbReference type="Pfam" id="PF24048">
    <property type="entry name" value="LRR_NXF1-5"/>
    <property type="match status" value="1"/>
</dbReference>
<dbReference type="InterPro" id="IPR001611">
    <property type="entry name" value="Leu-rich_rpt"/>
</dbReference>
<sequence length="350" mass="41111">MMMVVGLHLKEGRKVRVLWEIAYGRKYDRTWLMGSIQSHCSVPFTPVDFHHVQNKARFFVQDAHAASALKDVSNKIYDEENQKIAIFVSTSAVPYSVRDKLEPEIMEQLKLTIYKRYDASQKALDLQLLRYDPDLVRCDVDIILNRRNCMAATLQIIEKDFPELLSLNLHNNRLCQLDGLSDIIQMAPKIKILNLSKNELNSTWELCKIKGLKLEELWLEDNPLCCAFLDQSTYIRYYLIYDFGDRWSLLSAYHDEACFSLTIPYIPDNPAPSRLFEYLRDNEYMKNFQNPNMRFQLLRHTKYDIVSTLCVLPKTQHDINSFIVNIWFQSESILFLPQMKSKIPEEAFMQ</sequence>
<dbReference type="GO" id="GO:0005737">
    <property type="term" value="C:cytoplasm"/>
    <property type="evidence" value="ECO:0007669"/>
    <property type="project" value="InterPro"/>
</dbReference>
<dbReference type="GO" id="GO:0016973">
    <property type="term" value="P:poly(A)+ mRNA export from nucleus"/>
    <property type="evidence" value="ECO:0007669"/>
    <property type="project" value="TreeGrafter"/>
</dbReference>
<dbReference type="PROSITE" id="PS51450">
    <property type="entry name" value="LRR"/>
    <property type="match status" value="1"/>
</dbReference>
<keyword evidence="4" id="KW-1185">Reference proteome</keyword>
<dbReference type="InterPro" id="IPR032710">
    <property type="entry name" value="NTF2-like_dom_sf"/>
</dbReference>
<feature type="domain" description="NXF1/2/3/5-like leucine-rich repeat" evidence="2">
    <location>
        <begin position="115"/>
        <end position="236"/>
    </location>
</feature>
<accession>S7NNV8</accession>
<dbReference type="Proteomes" id="UP000052978">
    <property type="component" value="Unassembled WGS sequence"/>
</dbReference>
<dbReference type="AlphaFoldDB" id="S7NNV8"/>
<dbReference type="SUPFAM" id="SSF54928">
    <property type="entry name" value="RNA-binding domain, RBD"/>
    <property type="match status" value="1"/>
</dbReference>
<dbReference type="GO" id="GO:0003723">
    <property type="term" value="F:RNA binding"/>
    <property type="evidence" value="ECO:0007669"/>
    <property type="project" value="InterPro"/>
</dbReference>
<dbReference type="InterPro" id="IPR012677">
    <property type="entry name" value="Nucleotide-bd_a/b_plait_sf"/>
</dbReference>